<dbReference type="InterPro" id="IPR000774">
    <property type="entry name" value="PPIase_FKBP_N"/>
</dbReference>
<feature type="chain" id="PRO_5031530163" description="peptidylprolyl isomerase" evidence="7">
    <location>
        <begin position="25"/>
        <end position="445"/>
    </location>
</feature>
<proteinExistence type="inferred from homology"/>
<comment type="catalytic activity">
    <reaction evidence="1 6">
        <text>[protein]-peptidylproline (omega=180) = [protein]-peptidylproline (omega=0)</text>
        <dbReference type="Rhea" id="RHEA:16237"/>
        <dbReference type="Rhea" id="RHEA-COMP:10747"/>
        <dbReference type="Rhea" id="RHEA-COMP:10748"/>
        <dbReference type="ChEBI" id="CHEBI:83833"/>
        <dbReference type="ChEBI" id="CHEBI:83834"/>
        <dbReference type="EC" id="5.2.1.8"/>
    </reaction>
</comment>
<evidence type="ECO:0000256" key="2">
    <source>
        <dbReference type="ARBA" id="ARBA00006577"/>
    </source>
</evidence>
<dbReference type="InterPro" id="IPR021109">
    <property type="entry name" value="Peptidase_aspartic_dom_sf"/>
</dbReference>
<evidence type="ECO:0000256" key="6">
    <source>
        <dbReference type="PROSITE-ProRule" id="PRU00277"/>
    </source>
</evidence>
<dbReference type="PANTHER" id="PTHR43811:SF19">
    <property type="entry name" value="39 KDA FK506-BINDING NUCLEAR PROTEIN"/>
    <property type="match status" value="1"/>
</dbReference>
<reference evidence="9 10" key="1">
    <citation type="submission" date="2020-08" db="EMBL/GenBank/DDBJ databases">
        <title>Genomic Encyclopedia of Type Strains, Phase IV (KMG-V): Genome sequencing to study the core and pangenomes of soil and plant-associated prokaryotes.</title>
        <authorList>
            <person name="Whitman W."/>
        </authorList>
    </citation>
    <scope>NUCLEOTIDE SEQUENCE [LARGE SCALE GENOMIC DNA]</scope>
    <source>
        <strain evidence="9 10">M2T3</strain>
    </source>
</reference>
<keyword evidence="4 6" id="KW-0697">Rotamase</keyword>
<protein>
    <recommendedName>
        <fullName evidence="3 6">peptidylprolyl isomerase</fullName>
        <ecNumber evidence="3 6">5.2.1.8</ecNumber>
    </recommendedName>
</protein>
<gene>
    <name evidence="9" type="ORF">HDF25_003954</name>
</gene>
<evidence type="ECO:0000313" key="10">
    <source>
        <dbReference type="Proteomes" id="UP000521017"/>
    </source>
</evidence>
<evidence type="ECO:0000313" key="9">
    <source>
        <dbReference type="EMBL" id="MBB6501779.1"/>
    </source>
</evidence>
<dbReference type="RefSeq" id="WP_184627832.1">
    <property type="nucleotide sequence ID" value="NZ_JACHCC010000010.1"/>
</dbReference>
<dbReference type="EC" id="5.2.1.8" evidence="3 6"/>
<sequence>MQKQIIRNLLLALLFFFGKSSLKAQITQFPFEFNGKHLYIKVQANQSDSLHFIFDTGATGASIDSAVAEKTGISKENRKIVLIAGSGGVKNYTMALHQNLNVRGAVIKNVDLSLVNFSSLSTDIGVKLDGILGYELLNQYVTKLDFDRKIISLYNQITAVDTSGYTAIPFEFSKNILIPRFPVSITLANGETFTGKVMFDTGNTFSLIVSTPFSKYHDFDSKLGKTGYTVGRGMNSFTKDQLAVINSMSFDGFKFGQMSIRLTVNDQAVPKDGYLGILGIEVIKRFNVILDYKHQKIYLKPNQAYSTAFNMEELKVSLSAKESKEFLEKNKTRPGIKVTSSGLQYKILKQGDGPKSTMTERVSLQYTAKLVNGQKLWSTYDNNKPWVHRLDKTLEGVREAVLMMPAGSKWILYIPSSLAFGDAGDGDIPPGAAIIFEVEVLKSAI</sequence>
<dbReference type="InterPro" id="IPR001179">
    <property type="entry name" value="PPIase_FKBP_dom"/>
</dbReference>
<dbReference type="Pfam" id="PF01346">
    <property type="entry name" value="FKBP_N"/>
    <property type="match status" value="1"/>
</dbReference>
<dbReference type="GO" id="GO:0006457">
    <property type="term" value="P:protein folding"/>
    <property type="evidence" value="ECO:0007669"/>
    <property type="project" value="InterPro"/>
</dbReference>
<dbReference type="EMBL" id="JACHCC010000010">
    <property type="protein sequence ID" value="MBB6501779.1"/>
    <property type="molecule type" value="Genomic_DNA"/>
</dbReference>
<evidence type="ECO:0000256" key="3">
    <source>
        <dbReference type="ARBA" id="ARBA00013194"/>
    </source>
</evidence>
<accession>A0A7X0J613</accession>
<keyword evidence="5 6" id="KW-0413">Isomerase</keyword>
<comment type="caution">
    <text evidence="9">The sequence shown here is derived from an EMBL/GenBank/DDBJ whole genome shotgun (WGS) entry which is preliminary data.</text>
</comment>
<dbReference type="Pfam" id="PF00254">
    <property type="entry name" value="FKBP_C"/>
    <property type="match status" value="1"/>
</dbReference>
<dbReference type="Gene3D" id="3.10.50.40">
    <property type="match status" value="1"/>
</dbReference>
<dbReference type="Gene3D" id="2.40.70.10">
    <property type="entry name" value="Acid Proteases"/>
    <property type="match status" value="2"/>
</dbReference>
<name>A0A7X0J613_9SPHI</name>
<dbReference type="GO" id="GO:0003755">
    <property type="term" value="F:peptidyl-prolyl cis-trans isomerase activity"/>
    <property type="evidence" value="ECO:0007669"/>
    <property type="project" value="UniProtKB-KW"/>
</dbReference>
<organism evidence="9 10">
    <name type="scientific">Pedobacter cryoconitis</name>
    <dbReference type="NCBI Taxonomy" id="188932"/>
    <lineage>
        <taxon>Bacteria</taxon>
        <taxon>Pseudomonadati</taxon>
        <taxon>Bacteroidota</taxon>
        <taxon>Sphingobacteriia</taxon>
        <taxon>Sphingobacteriales</taxon>
        <taxon>Sphingobacteriaceae</taxon>
        <taxon>Pedobacter</taxon>
    </lineage>
</organism>
<feature type="domain" description="PPIase FKBP-type" evidence="8">
    <location>
        <begin position="359"/>
        <end position="444"/>
    </location>
</feature>
<dbReference type="InterPro" id="IPR046357">
    <property type="entry name" value="PPIase_dom_sf"/>
</dbReference>
<dbReference type="CDD" id="cd05483">
    <property type="entry name" value="retropepsin_like_bacteria"/>
    <property type="match status" value="1"/>
</dbReference>
<evidence type="ECO:0000256" key="7">
    <source>
        <dbReference type="SAM" id="SignalP"/>
    </source>
</evidence>
<dbReference type="PANTHER" id="PTHR43811">
    <property type="entry name" value="FKBP-TYPE PEPTIDYL-PROLYL CIS-TRANS ISOMERASE FKPA"/>
    <property type="match status" value="1"/>
</dbReference>
<dbReference type="PROSITE" id="PS50059">
    <property type="entry name" value="FKBP_PPIASE"/>
    <property type="match status" value="1"/>
</dbReference>
<evidence type="ECO:0000256" key="4">
    <source>
        <dbReference type="ARBA" id="ARBA00023110"/>
    </source>
</evidence>
<feature type="signal peptide" evidence="7">
    <location>
        <begin position="1"/>
        <end position="24"/>
    </location>
</feature>
<comment type="similarity">
    <text evidence="2">Belongs to the FKBP-type PPIase family.</text>
</comment>
<evidence type="ECO:0000259" key="8">
    <source>
        <dbReference type="PROSITE" id="PS50059"/>
    </source>
</evidence>
<dbReference type="SUPFAM" id="SSF54534">
    <property type="entry name" value="FKBP-like"/>
    <property type="match status" value="1"/>
</dbReference>
<dbReference type="SUPFAM" id="SSF50630">
    <property type="entry name" value="Acid proteases"/>
    <property type="match status" value="1"/>
</dbReference>
<evidence type="ECO:0000256" key="1">
    <source>
        <dbReference type="ARBA" id="ARBA00000971"/>
    </source>
</evidence>
<dbReference type="InterPro" id="IPR034122">
    <property type="entry name" value="Retropepsin-like_bacterial"/>
</dbReference>
<keyword evidence="7" id="KW-0732">Signal</keyword>
<evidence type="ECO:0000256" key="5">
    <source>
        <dbReference type="ARBA" id="ARBA00023235"/>
    </source>
</evidence>
<dbReference type="Proteomes" id="UP000521017">
    <property type="component" value="Unassembled WGS sequence"/>
</dbReference>
<dbReference type="Pfam" id="PF13650">
    <property type="entry name" value="Asp_protease_2"/>
    <property type="match status" value="1"/>
</dbReference>
<dbReference type="AlphaFoldDB" id="A0A7X0J613"/>